<dbReference type="PROSITE" id="PS50082">
    <property type="entry name" value="WD_REPEATS_2"/>
    <property type="match status" value="2"/>
</dbReference>
<dbReference type="InterPro" id="IPR015943">
    <property type="entry name" value="WD40/YVTN_repeat-like_dom_sf"/>
</dbReference>
<feature type="repeat" description="WD" evidence="3">
    <location>
        <begin position="65"/>
        <end position="99"/>
    </location>
</feature>
<evidence type="ECO:0000256" key="3">
    <source>
        <dbReference type="PROSITE-ProRule" id="PRU00221"/>
    </source>
</evidence>
<dbReference type="InterPro" id="IPR036322">
    <property type="entry name" value="WD40_repeat_dom_sf"/>
</dbReference>
<dbReference type="PANTHER" id="PTHR19879:SF9">
    <property type="entry name" value="TRANSCRIPTION INITIATION FACTOR TFIID SUBUNIT 5"/>
    <property type="match status" value="1"/>
</dbReference>
<dbReference type="PROSITE" id="PS00678">
    <property type="entry name" value="WD_REPEATS_1"/>
    <property type="match status" value="1"/>
</dbReference>
<evidence type="ECO:0000313" key="4">
    <source>
        <dbReference type="EMBL" id="JAC76362.1"/>
    </source>
</evidence>
<dbReference type="InterPro" id="IPR001680">
    <property type="entry name" value="WD40_rpt"/>
</dbReference>
<dbReference type="SMART" id="SM00320">
    <property type="entry name" value="WD40"/>
    <property type="match status" value="3"/>
</dbReference>
<feature type="non-terminal residue" evidence="4">
    <location>
        <position position="1"/>
    </location>
</feature>
<evidence type="ECO:0000256" key="2">
    <source>
        <dbReference type="ARBA" id="ARBA00022737"/>
    </source>
</evidence>
<accession>A0A061RU17</accession>
<keyword evidence="1 3" id="KW-0853">WD repeat</keyword>
<dbReference type="EMBL" id="GBEZ01009212">
    <property type="protein sequence ID" value="JAC76362.1"/>
    <property type="molecule type" value="Transcribed_RNA"/>
</dbReference>
<reference evidence="4" key="1">
    <citation type="submission" date="2014-05" db="EMBL/GenBank/DDBJ databases">
        <title>The transcriptome of the halophilic microalga Tetraselmis sp. GSL018 isolated from the Great Salt Lake, Utah.</title>
        <authorList>
            <person name="Jinkerson R.E."/>
            <person name="D'Adamo S."/>
            <person name="Posewitz M.C."/>
        </authorList>
    </citation>
    <scope>NUCLEOTIDE SEQUENCE</scope>
    <source>
        <strain evidence="4">GSL018</strain>
    </source>
</reference>
<dbReference type="PANTHER" id="PTHR19879">
    <property type="entry name" value="TRANSCRIPTION INITIATION FACTOR TFIID"/>
    <property type="match status" value="1"/>
</dbReference>
<feature type="repeat" description="WD" evidence="3">
    <location>
        <begin position="21"/>
        <end position="63"/>
    </location>
</feature>
<dbReference type="PROSITE" id="PS50294">
    <property type="entry name" value="WD_REPEATS_REGION"/>
    <property type="match status" value="1"/>
</dbReference>
<evidence type="ECO:0000256" key="1">
    <source>
        <dbReference type="ARBA" id="ARBA00022574"/>
    </source>
</evidence>
<dbReference type="InterPro" id="IPR019775">
    <property type="entry name" value="WD40_repeat_CS"/>
</dbReference>
<organism evidence="4">
    <name type="scientific">Tetraselmis sp. GSL018</name>
    <dbReference type="NCBI Taxonomy" id="582737"/>
    <lineage>
        <taxon>Eukaryota</taxon>
        <taxon>Viridiplantae</taxon>
        <taxon>Chlorophyta</taxon>
        <taxon>core chlorophytes</taxon>
        <taxon>Chlorodendrophyceae</taxon>
        <taxon>Chlorodendrales</taxon>
        <taxon>Chlorodendraceae</taxon>
        <taxon>Tetraselmis</taxon>
    </lineage>
</organism>
<name>A0A061RU17_9CHLO</name>
<protein>
    <submittedName>
        <fullName evidence="4">Wd-40 repeat protein</fullName>
    </submittedName>
</protein>
<proteinExistence type="predicted"/>
<gene>
    <name evidence="4" type="ORF">TSPGSL018_20398</name>
</gene>
<feature type="non-terminal residue" evidence="4">
    <location>
        <position position="187"/>
    </location>
</feature>
<dbReference type="Gene3D" id="2.130.10.10">
    <property type="entry name" value="YVTN repeat-like/Quinoprotein amine dehydrogenase"/>
    <property type="match status" value="1"/>
</dbReference>
<sequence>PLGWKSLSGRSVPPRQRALQYCGSILQVQCVVWSPVDENILASGASDNQVIVWNISSSTYTQTVLSGHGAGVTSVTFTPDGSRLISAAQGESGIRVWEIFPSPSGLVQALPPNRGQSGTSAMAHSPTGDFLATGSPDDGGVRIWLDLGRRLSEWVDLIELLHDGDTEPLDDDLTQFDLPSTFLDEFK</sequence>
<dbReference type="AlphaFoldDB" id="A0A061RU17"/>
<dbReference type="Pfam" id="PF00400">
    <property type="entry name" value="WD40"/>
    <property type="match status" value="3"/>
</dbReference>
<dbReference type="SUPFAM" id="SSF50978">
    <property type="entry name" value="WD40 repeat-like"/>
    <property type="match status" value="1"/>
</dbReference>
<keyword evidence="2" id="KW-0677">Repeat</keyword>